<keyword evidence="2" id="KW-1185">Reference proteome</keyword>
<proteinExistence type="predicted"/>
<dbReference type="Proteomes" id="UP000532440">
    <property type="component" value="Unassembled WGS sequence"/>
</dbReference>
<accession>A0A7W8HHV4</accession>
<gene>
    <name evidence="1" type="ORF">HNQ70_001525</name>
</gene>
<evidence type="ECO:0000313" key="2">
    <source>
        <dbReference type="Proteomes" id="UP000532440"/>
    </source>
</evidence>
<dbReference type="EMBL" id="JACHGB010000003">
    <property type="protein sequence ID" value="MBB5271515.1"/>
    <property type="molecule type" value="Genomic_DNA"/>
</dbReference>
<dbReference type="AlphaFoldDB" id="A0A7W8HHV4"/>
<comment type="caution">
    <text evidence="1">The sequence shown here is derived from an EMBL/GenBank/DDBJ whole genome shotgun (WGS) entry which is preliminary data.</text>
</comment>
<evidence type="ECO:0000313" key="1">
    <source>
        <dbReference type="EMBL" id="MBB5271515.1"/>
    </source>
</evidence>
<name>A0A7W8HHV4_9BURK</name>
<protein>
    <submittedName>
        <fullName evidence="1">Uncharacterized protein</fullName>
    </submittedName>
</protein>
<reference evidence="1 2" key="1">
    <citation type="submission" date="2020-08" db="EMBL/GenBank/DDBJ databases">
        <title>Genomic Encyclopedia of Type Strains, Phase IV (KMG-IV): sequencing the most valuable type-strain genomes for metagenomic binning, comparative biology and taxonomic classification.</title>
        <authorList>
            <person name="Goeker M."/>
        </authorList>
    </citation>
    <scope>NUCLEOTIDE SEQUENCE [LARGE SCALE GENOMIC DNA]</scope>
    <source>
        <strain evidence="1 2">DSM 29781</strain>
    </source>
</reference>
<dbReference type="RefSeq" id="WP_183965961.1">
    <property type="nucleotide sequence ID" value="NZ_BAABEW010000001.1"/>
</dbReference>
<sequence length="115" mass="12249">MTATPDTTAAATDVGEFITDLDGGVFDRKLSIALSQVAAATVDNDKAGEVTVKLVFQRIPGTSQVRCEHTLKYVKPTMDGKAGEEEKRSTVLHVGRFGALSLAQPSLMNKQGEIV</sequence>
<organism evidence="1 2">
    <name type="scientific">Quisquiliibacterium transsilvanicum</name>
    <dbReference type="NCBI Taxonomy" id="1549638"/>
    <lineage>
        <taxon>Bacteria</taxon>
        <taxon>Pseudomonadati</taxon>
        <taxon>Pseudomonadota</taxon>
        <taxon>Betaproteobacteria</taxon>
        <taxon>Burkholderiales</taxon>
        <taxon>Burkholderiaceae</taxon>
        <taxon>Quisquiliibacterium</taxon>
    </lineage>
</organism>